<evidence type="ECO:0000313" key="2">
    <source>
        <dbReference type="EMBL" id="MEK8031875.1"/>
    </source>
</evidence>
<dbReference type="InterPro" id="IPR024624">
    <property type="entry name" value="Pyridox_Oxase_Alr4036_FMN-bd"/>
</dbReference>
<sequence>MSNRPAMPPDAGPVVDLATWQARLWAELGSAARDKAHPWRTPVLATVGGAHGADGRVVVLREVDESQRSVVFFTDARSPKVEQISRQPQGTLVMWSAPLGWQLRLGVHLQIETSGLAVSSHWARLRMTRAAQDYLAPRPPGTALTALPQRESRAHFALVTAQVLTMDWLWLDPAGHRRAVFDGQGARWVQP</sequence>
<gene>
    <name evidence="2" type="ORF">AACH06_13690</name>
</gene>
<keyword evidence="3" id="KW-1185">Reference proteome</keyword>
<comment type="caution">
    <text evidence="2">The sequence shown here is derived from an EMBL/GenBank/DDBJ whole genome shotgun (WGS) entry which is preliminary data.</text>
</comment>
<dbReference type="RefSeq" id="WP_341426273.1">
    <property type="nucleotide sequence ID" value="NZ_JBBUTG010000007.1"/>
</dbReference>
<protein>
    <submittedName>
        <fullName evidence="2">Pyridoxamine 5'-phosphate oxidase family protein</fullName>
    </submittedName>
</protein>
<dbReference type="InterPro" id="IPR012349">
    <property type="entry name" value="Split_barrel_FMN-bd"/>
</dbReference>
<dbReference type="Pfam" id="PF12766">
    <property type="entry name" value="Pyridox_oxase_2"/>
    <property type="match status" value="1"/>
</dbReference>
<evidence type="ECO:0000313" key="3">
    <source>
        <dbReference type="Proteomes" id="UP001371218"/>
    </source>
</evidence>
<dbReference type="SUPFAM" id="SSF50475">
    <property type="entry name" value="FMN-binding split barrel"/>
    <property type="match status" value="1"/>
</dbReference>
<proteinExistence type="predicted"/>
<accession>A0ABU9BSJ2</accession>
<evidence type="ECO:0000259" key="1">
    <source>
        <dbReference type="Pfam" id="PF12766"/>
    </source>
</evidence>
<feature type="domain" description="Pyridoxamine 5'-phosphate oxidase Alr4036 family FMN-binding" evidence="1">
    <location>
        <begin position="20"/>
        <end position="106"/>
    </location>
</feature>
<organism evidence="2 3">
    <name type="scientific">Ideonella lacteola</name>
    <dbReference type="NCBI Taxonomy" id="2984193"/>
    <lineage>
        <taxon>Bacteria</taxon>
        <taxon>Pseudomonadati</taxon>
        <taxon>Pseudomonadota</taxon>
        <taxon>Betaproteobacteria</taxon>
        <taxon>Burkholderiales</taxon>
        <taxon>Sphaerotilaceae</taxon>
        <taxon>Ideonella</taxon>
    </lineage>
</organism>
<reference evidence="2 3" key="1">
    <citation type="submission" date="2024-04" db="EMBL/GenBank/DDBJ databases">
        <title>Novel species of the genus Ideonella isolated from streams.</title>
        <authorList>
            <person name="Lu H."/>
        </authorList>
    </citation>
    <scope>NUCLEOTIDE SEQUENCE [LARGE SCALE GENOMIC DNA]</scope>
    <source>
        <strain evidence="2 3">DXS29W</strain>
    </source>
</reference>
<dbReference type="EMBL" id="JBBUTG010000007">
    <property type="protein sequence ID" value="MEK8031875.1"/>
    <property type="molecule type" value="Genomic_DNA"/>
</dbReference>
<name>A0ABU9BSJ2_9BURK</name>
<dbReference type="Proteomes" id="UP001371218">
    <property type="component" value="Unassembled WGS sequence"/>
</dbReference>
<dbReference type="Gene3D" id="2.30.110.10">
    <property type="entry name" value="Electron Transport, Fmn-binding Protein, Chain A"/>
    <property type="match status" value="1"/>
</dbReference>